<sequence length="107" mass="12018">MKVPRPSSMKRTLFKFPFIAAKAFGRVPKVCHTLLRRLTSAHGAKPETPISRKKAPKATKAGNRCPQRTTASPNNLVCVHLCKPFLWGGAPTDGYRDLRTLTRRGWY</sequence>
<protein>
    <submittedName>
        <fullName evidence="2">Uncharacterized protein</fullName>
    </submittedName>
</protein>
<dbReference type="EMBL" id="BPLQ01000427">
    <property type="protein sequence ID" value="GIX71169.1"/>
    <property type="molecule type" value="Genomic_DNA"/>
</dbReference>
<dbReference type="AlphaFoldDB" id="A0AAV4MFC2"/>
<gene>
    <name evidence="2" type="ORF">CDAR_272851</name>
</gene>
<evidence type="ECO:0000256" key="1">
    <source>
        <dbReference type="SAM" id="MobiDB-lite"/>
    </source>
</evidence>
<proteinExistence type="predicted"/>
<organism evidence="2 3">
    <name type="scientific">Caerostris darwini</name>
    <dbReference type="NCBI Taxonomy" id="1538125"/>
    <lineage>
        <taxon>Eukaryota</taxon>
        <taxon>Metazoa</taxon>
        <taxon>Ecdysozoa</taxon>
        <taxon>Arthropoda</taxon>
        <taxon>Chelicerata</taxon>
        <taxon>Arachnida</taxon>
        <taxon>Araneae</taxon>
        <taxon>Araneomorphae</taxon>
        <taxon>Entelegynae</taxon>
        <taxon>Araneoidea</taxon>
        <taxon>Araneidae</taxon>
        <taxon>Caerostris</taxon>
    </lineage>
</organism>
<dbReference type="Proteomes" id="UP001054837">
    <property type="component" value="Unassembled WGS sequence"/>
</dbReference>
<keyword evidence="3" id="KW-1185">Reference proteome</keyword>
<comment type="caution">
    <text evidence="2">The sequence shown here is derived from an EMBL/GenBank/DDBJ whole genome shotgun (WGS) entry which is preliminary data.</text>
</comment>
<evidence type="ECO:0000313" key="2">
    <source>
        <dbReference type="EMBL" id="GIX71169.1"/>
    </source>
</evidence>
<feature type="region of interest" description="Disordered" evidence="1">
    <location>
        <begin position="41"/>
        <end position="67"/>
    </location>
</feature>
<evidence type="ECO:0000313" key="3">
    <source>
        <dbReference type="Proteomes" id="UP001054837"/>
    </source>
</evidence>
<accession>A0AAV4MFC2</accession>
<name>A0AAV4MFC2_9ARAC</name>
<reference evidence="2 3" key="1">
    <citation type="submission" date="2021-06" db="EMBL/GenBank/DDBJ databases">
        <title>Caerostris darwini draft genome.</title>
        <authorList>
            <person name="Kono N."/>
            <person name="Arakawa K."/>
        </authorList>
    </citation>
    <scope>NUCLEOTIDE SEQUENCE [LARGE SCALE GENOMIC DNA]</scope>
</reference>